<dbReference type="Proteomes" id="UP000190188">
    <property type="component" value="Unassembled WGS sequence"/>
</dbReference>
<keyword evidence="8" id="KW-1185">Reference proteome</keyword>
<evidence type="ECO:0000259" key="6">
    <source>
        <dbReference type="Pfam" id="PF07687"/>
    </source>
</evidence>
<dbReference type="Gene3D" id="3.30.70.360">
    <property type="match status" value="1"/>
</dbReference>
<keyword evidence="4" id="KW-0862">Zinc</keyword>
<dbReference type="SUPFAM" id="SSF55031">
    <property type="entry name" value="Bacterial exopeptidase dimerisation domain"/>
    <property type="match status" value="1"/>
</dbReference>
<evidence type="ECO:0000256" key="2">
    <source>
        <dbReference type="ARBA" id="ARBA00022723"/>
    </source>
</evidence>
<dbReference type="EMBL" id="MSZX01000011">
    <property type="protein sequence ID" value="OPA74338.1"/>
    <property type="molecule type" value="Genomic_DNA"/>
</dbReference>
<dbReference type="SUPFAM" id="SSF53187">
    <property type="entry name" value="Zn-dependent exopeptidases"/>
    <property type="match status" value="1"/>
</dbReference>
<evidence type="ECO:0000256" key="1">
    <source>
        <dbReference type="ARBA" id="ARBA00001947"/>
    </source>
</evidence>
<dbReference type="PANTHER" id="PTHR43808:SF9">
    <property type="entry name" value="BLL0789 PROTEIN"/>
    <property type="match status" value="1"/>
</dbReference>
<dbReference type="CDD" id="cd03885">
    <property type="entry name" value="M20_CPDG2"/>
    <property type="match status" value="1"/>
</dbReference>
<dbReference type="InterPro" id="IPR017150">
    <property type="entry name" value="Pept_M20_glutamate_carboxypep"/>
</dbReference>
<comment type="cofactor">
    <cofactor evidence="1">
        <name>Zn(2+)</name>
        <dbReference type="ChEBI" id="CHEBI:29105"/>
    </cofactor>
</comment>
<dbReference type="InterPro" id="IPR036264">
    <property type="entry name" value="Bact_exopeptidase_dim_dom"/>
</dbReference>
<evidence type="ECO:0000256" key="5">
    <source>
        <dbReference type="PIRSR" id="PIRSR037238-1"/>
    </source>
</evidence>
<dbReference type="OrthoDB" id="9783294at2"/>
<dbReference type="GO" id="GO:0046872">
    <property type="term" value="F:metal ion binding"/>
    <property type="evidence" value="ECO:0007669"/>
    <property type="project" value="UniProtKB-KW"/>
</dbReference>
<feature type="active site" description="Proton acceptor" evidence="5">
    <location>
        <position position="146"/>
    </location>
</feature>
<dbReference type="InterPro" id="IPR002933">
    <property type="entry name" value="Peptidase_M20"/>
</dbReference>
<feature type="domain" description="Peptidase M20 dimerisation" evidence="6">
    <location>
        <begin position="182"/>
        <end position="277"/>
    </location>
</feature>
<evidence type="ECO:0000256" key="4">
    <source>
        <dbReference type="ARBA" id="ARBA00022833"/>
    </source>
</evidence>
<reference evidence="7 8" key="1">
    <citation type="submission" date="2017-01" db="EMBL/GenBank/DDBJ databases">
        <title>Genome analysis of Paenibacillus selenitrireducens ES3-24.</title>
        <authorList>
            <person name="Xu D."/>
            <person name="Yao R."/>
            <person name="Zheng S."/>
        </authorList>
    </citation>
    <scope>NUCLEOTIDE SEQUENCE [LARGE SCALE GENOMIC DNA]</scope>
    <source>
        <strain evidence="7 8">ES3-24</strain>
    </source>
</reference>
<dbReference type="RefSeq" id="WP_078501885.1">
    <property type="nucleotide sequence ID" value="NZ_MSZX01000011.1"/>
</dbReference>
<dbReference type="AlphaFoldDB" id="A0A1T2X373"/>
<dbReference type="GO" id="GO:0016787">
    <property type="term" value="F:hydrolase activity"/>
    <property type="evidence" value="ECO:0007669"/>
    <property type="project" value="UniProtKB-KW"/>
</dbReference>
<comment type="caution">
    <text evidence="7">The sequence shown here is derived from an EMBL/GenBank/DDBJ whole genome shotgun (WGS) entry which is preliminary data.</text>
</comment>
<keyword evidence="2" id="KW-0479">Metal-binding</keyword>
<evidence type="ECO:0000313" key="7">
    <source>
        <dbReference type="EMBL" id="OPA74338.1"/>
    </source>
</evidence>
<dbReference type="InterPro" id="IPR011650">
    <property type="entry name" value="Peptidase_M20_dimer"/>
</dbReference>
<evidence type="ECO:0000256" key="3">
    <source>
        <dbReference type="ARBA" id="ARBA00022801"/>
    </source>
</evidence>
<gene>
    <name evidence="7" type="ORF">BVG16_24765</name>
</gene>
<dbReference type="PROSITE" id="PS00758">
    <property type="entry name" value="ARGE_DAPE_CPG2_1"/>
    <property type="match status" value="1"/>
</dbReference>
<protein>
    <submittedName>
        <fullName evidence="7">Peptidase</fullName>
    </submittedName>
</protein>
<dbReference type="Pfam" id="PF01546">
    <property type="entry name" value="Peptidase_M20"/>
    <property type="match status" value="1"/>
</dbReference>
<keyword evidence="3" id="KW-0378">Hydrolase</keyword>
<dbReference type="InterPro" id="IPR001261">
    <property type="entry name" value="ArgE/DapE_CS"/>
</dbReference>
<dbReference type="PANTHER" id="PTHR43808">
    <property type="entry name" value="ACETYLORNITHINE DEACETYLASE"/>
    <property type="match status" value="1"/>
</dbReference>
<dbReference type="STRING" id="1324314.BVG16_24765"/>
<dbReference type="Gene3D" id="3.40.630.10">
    <property type="entry name" value="Zn peptidases"/>
    <property type="match status" value="1"/>
</dbReference>
<proteinExistence type="predicted"/>
<dbReference type="Pfam" id="PF07687">
    <property type="entry name" value="M20_dimer"/>
    <property type="match status" value="1"/>
</dbReference>
<sequence length="379" mass="41801">MKIVTRLEQLLPDMLRLLEQSVNMDSPSQDKRLTDKMIDWYEATCRAWLDAEVIRIPNERYADRLEVYVGSGSSRRVLLVAHADTVWPVGEAERRPFRIDGNHAYGPGVVDMKAGIIQAIFALKVLQEMNRLPADIAFVLLINSDEEIGSQTSRSWIEQHARASSAALILEPPLEPDGALKTARKGNGRYHLVIEGRSAHAGVDPASGVSAIEEMARQILYLHEMSDDKRGVHVNVGVMNGGIGSNVVAANAEAFIDIRVQTMDDFEMMAQKMQELAPFHSEIRLSVNGHMNRPPMERTEAIERLFHIAKTTALEELGLTLHETSTGGVSDGNFIAACGIPTLDGLGARGDGAHALHEYVRIDEMPKRAALLAGIMERL</sequence>
<evidence type="ECO:0000313" key="8">
    <source>
        <dbReference type="Proteomes" id="UP000190188"/>
    </source>
</evidence>
<dbReference type="InterPro" id="IPR050072">
    <property type="entry name" value="Peptidase_M20A"/>
</dbReference>
<feature type="active site" evidence="5">
    <location>
        <position position="84"/>
    </location>
</feature>
<name>A0A1T2X373_9BACL</name>
<organism evidence="7 8">
    <name type="scientific">Paenibacillus selenitireducens</name>
    <dbReference type="NCBI Taxonomy" id="1324314"/>
    <lineage>
        <taxon>Bacteria</taxon>
        <taxon>Bacillati</taxon>
        <taxon>Bacillota</taxon>
        <taxon>Bacilli</taxon>
        <taxon>Bacillales</taxon>
        <taxon>Paenibacillaceae</taxon>
        <taxon>Paenibacillus</taxon>
    </lineage>
</organism>
<accession>A0A1T2X373</accession>
<dbReference type="PIRSF" id="PIRSF037238">
    <property type="entry name" value="Carboxypeptidase_G2"/>
    <property type="match status" value="1"/>
</dbReference>